<keyword evidence="2" id="KW-0677">Repeat</keyword>
<evidence type="ECO:0000256" key="4">
    <source>
        <dbReference type="ARBA" id="ARBA00022833"/>
    </source>
</evidence>
<keyword evidence="4" id="KW-0862">Zinc</keyword>
<feature type="non-terminal residue" evidence="8">
    <location>
        <position position="88"/>
    </location>
</feature>
<name>A0ABR9RX45_9ACTN</name>
<evidence type="ECO:0000256" key="2">
    <source>
        <dbReference type="ARBA" id="ARBA00022737"/>
    </source>
</evidence>
<reference evidence="8 9" key="1">
    <citation type="submission" date="2020-10" db="EMBL/GenBank/DDBJ databases">
        <title>Nocardioides sp. isolated from sludge.</title>
        <authorList>
            <person name="Zhang X."/>
        </authorList>
    </citation>
    <scope>NUCLEOTIDE SEQUENCE [LARGE SCALE GENOMIC DNA]</scope>
    <source>
        <strain evidence="8 9">Y6</strain>
    </source>
</reference>
<keyword evidence="6" id="KW-0804">Transcription</keyword>
<dbReference type="EMBL" id="JADCSA010000464">
    <property type="protein sequence ID" value="MBE7326127.1"/>
    <property type="molecule type" value="Genomic_DNA"/>
</dbReference>
<evidence type="ECO:0000256" key="1">
    <source>
        <dbReference type="ARBA" id="ARBA00022723"/>
    </source>
</evidence>
<dbReference type="PANTHER" id="PTHR24394:SF48">
    <property type="entry name" value="ZINC FINGER PROTEIN 771"/>
    <property type="match status" value="1"/>
</dbReference>
<keyword evidence="5" id="KW-0805">Transcription regulation</keyword>
<keyword evidence="1" id="KW-0479">Metal-binding</keyword>
<dbReference type="PROSITE" id="PS00028">
    <property type="entry name" value="ZINC_FINGER_C2H2_1"/>
    <property type="match status" value="1"/>
</dbReference>
<dbReference type="SMART" id="SM00355">
    <property type="entry name" value="ZnF_C2H2"/>
    <property type="match status" value="3"/>
</dbReference>
<keyword evidence="9" id="KW-1185">Reference proteome</keyword>
<dbReference type="Pfam" id="PF00096">
    <property type="entry name" value="zf-C2H2"/>
    <property type="match status" value="2"/>
</dbReference>
<feature type="non-terminal residue" evidence="8">
    <location>
        <position position="1"/>
    </location>
</feature>
<gene>
    <name evidence="8" type="ORF">IEQ44_15950</name>
</gene>
<feature type="domain" description="C2H2-type" evidence="7">
    <location>
        <begin position="46"/>
        <end position="73"/>
    </location>
</feature>
<dbReference type="PROSITE" id="PS50157">
    <property type="entry name" value="ZINC_FINGER_C2H2_2"/>
    <property type="match status" value="1"/>
</dbReference>
<accession>A0ABR9RX45</accession>
<proteinExistence type="predicted"/>
<evidence type="ECO:0000256" key="6">
    <source>
        <dbReference type="ARBA" id="ARBA00023163"/>
    </source>
</evidence>
<sequence length="88" mass="10222">KVCGKDFFSKASLVNHLENHPKDDCGLCGMHFETEEEFELHLKTHMVCDVCGKCFAKTFYLERHVMSHMGVKPFKCNECGKSFRIRYS</sequence>
<dbReference type="InterPro" id="IPR036236">
    <property type="entry name" value="Znf_C2H2_sf"/>
</dbReference>
<evidence type="ECO:0000256" key="5">
    <source>
        <dbReference type="ARBA" id="ARBA00023015"/>
    </source>
</evidence>
<keyword evidence="3" id="KW-0863">Zinc-finger</keyword>
<comment type="caution">
    <text evidence="8">The sequence shown here is derived from an EMBL/GenBank/DDBJ whole genome shotgun (WGS) entry which is preliminary data.</text>
</comment>
<protein>
    <submittedName>
        <fullName evidence="8">C2H2-type zinc finger protein</fullName>
    </submittedName>
</protein>
<organism evidence="8 9">
    <name type="scientific">Nocardioides malaquae</name>
    <dbReference type="NCBI Taxonomy" id="2773426"/>
    <lineage>
        <taxon>Bacteria</taxon>
        <taxon>Bacillati</taxon>
        <taxon>Actinomycetota</taxon>
        <taxon>Actinomycetes</taxon>
        <taxon>Propionibacteriales</taxon>
        <taxon>Nocardioidaceae</taxon>
        <taxon>Nocardioides</taxon>
    </lineage>
</organism>
<evidence type="ECO:0000313" key="8">
    <source>
        <dbReference type="EMBL" id="MBE7326127.1"/>
    </source>
</evidence>
<evidence type="ECO:0000259" key="7">
    <source>
        <dbReference type="PROSITE" id="PS50157"/>
    </source>
</evidence>
<dbReference type="PANTHER" id="PTHR24394">
    <property type="entry name" value="ZINC FINGER PROTEIN"/>
    <property type="match status" value="1"/>
</dbReference>
<dbReference type="Proteomes" id="UP000756387">
    <property type="component" value="Unassembled WGS sequence"/>
</dbReference>
<evidence type="ECO:0000313" key="9">
    <source>
        <dbReference type="Proteomes" id="UP000756387"/>
    </source>
</evidence>
<dbReference type="Gene3D" id="3.30.160.60">
    <property type="entry name" value="Classic Zinc Finger"/>
    <property type="match status" value="3"/>
</dbReference>
<dbReference type="InterPro" id="IPR013087">
    <property type="entry name" value="Znf_C2H2_type"/>
</dbReference>
<evidence type="ECO:0000256" key="3">
    <source>
        <dbReference type="ARBA" id="ARBA00022771"/>
    </source>
</evidence>
<dbReference type="SUPFAM" id="SSF57667">
    <property type="entry name" value="beta-beta-alpha zinc fingers"/>
    <property type="match status" value="2"/>
</dbReference>